<feature type="chain" id="PRO_5043834675" description="Secreted protein" evidence="2">
    <location>
        <begin position="22"/>
        <end position="195"/>
    </location>
</feature>
<dbReference type="Proteomes" id="UP001205920">
    <property type="component" value="Unassembled WGS sequence"/>
</dbReference>
<comment type="caution">
    <text evidence="3">The sequence shown here is derived from an EMBL/GenBank/DDBJ whole genome shotgun (WGS) entry which is preliminary data.</text>
</comment>
<reference evidence="3 4" key="1">
    <citation type="submission" date="2021-01" db="EMBL/GenBank/DDBJ databases">
        <title>Identification and Characterization of Corynebacterium sp.</title>
        <authorList>
            <person name="Luo Q."/>
            <person name="Qu P."/>
            <person name="Chen Q."/>
        </authorList>
    </citation>
    <scope>NUCLEOTIDE SEQUENCE [LARGE SCALE GENOMIC DNA]</scope>
    <source>
        <strain evidence="3 4">MC-18</strain>
    </source>
</reference>
<feature type="signal peptide" evidence="2">
    <location>
        <begin position="1"/>
        <end position="21"/>
    </location>
</feature>
<feature type="compositionally biased region" description="Low complexity" evidence="1">
    <location>
        <begin position="59"/>
        <end position="103"/>
    </location>
</feature>
<feature type="compositionally biased region" description="Acidic residues" evidence="1">
    <location>
        <begin position="49"/>
        <end position="58"/>
    </location>
</feature>
<organism evidence="3 4">
    <name type="scientific">Corynebacterium lipophilum</name>
    <dbReference type="NCBI Taxonomy" id="2804918"/>
    <lineage>
        <taxon>Bacteria</taxon>
        <taxon>Bacillati</taxon>
        <taxon>Actinomycetota</taxon>
        <taxon>Actinomycetes</taxon>
        <taxon>Mycobacteriales</taxon>
        <taxon>Corynebacteriaceae</taxon>
        <taxon>Corynebacterium</taxon>
    </lineage>
</organism>
<keyword evidence="4" id="KW-1185">Reference proteome</keyword>
<proteinExistence type="predicted"/>
<dbReference type="PROSITE" id="PS51257">
    <property type="entry name" value="PROKAR_LIPOPROTEIN"/>
    <property type="match status" value="1"/>
</dbReference>
<dbReference type="RefSeq" id="WP_252931357.1">
    <property type="nucleotide sequence ID" value="NZ_JAEUWV010000006.1"/>
</dbReference>
<sequence>MMNTRPKLVLAALLTCTTLLAGCNSSPEDRLAEPEISFPAKETSTSPAPDDDDEDATETETSTSTKTSTSTSKKSSSSSSSSSSSKKSSASASSSDDGSDEPAPVQPAEPAPQNGATCAWPKQGQQSASDEYSTFCDGDWARTVMPNGQEYFWASNGNSWASVDPVGEHEGNACWDRKDFASAPAAVRDAVPYCP</sequence>
<accession>A0AAW5HSS9</accession>
<keyword evidence="2" id="KW-0732">Signal</keyword>
<name>A0AAW5HSS9_9CORY</name>
<dbReference type="EMBL" id="JAEUWV010000006">
    <property type="protein sequence ID" value="MCO6394534.1"/>
    <property type="molecule type" value="Genomic_DNA"/>
</dbReference>
<dbReference type="AlphaFoldDB" id="A0AAW5HSS9"/>
<protein>
    <recommendedName>
        <fullName evidence="5">Secreted protein</fullName>
    </recommendedName>
</protein>
<evidence type="ECO:0000256" key="1">
    <source>
        <dbReference type="SAM" id="MobiDB-lite"/>
    </source>
</evidence>
<gene>
    <name evidence="3" type="ORF">JMN37_06040</name>
</gene>
<feature type="compositionally biased region" description="Polar residues" evidence="1">
    <location>
        <begin position="123"/>
        <end position="132"/>
    </location>
</feature>
<evidence type="ECO:0000313" key="3">
    <source>
        <dbReference type="EMBL" id="MCO6394534.1"/>
    </source>
</evidence>
<evidence type="ECO:0000256" key="2">
    <source>
        <dbReference type="SAM" id="SignalP"/>
    </source>
</evidence>
<evidence type="ECO:0008006" key="5">
    <source>
        <dbReference type="Google" id="ProtNLM"/>
    </source>
</evidence>
<evidence type="ECO:0000313" key="4">
    <source>
        <dbReference type="Proteomes" id="UP001205920"/>
    </source>
</evidence>
<feature type="region of interest" description="Disordered" evidence="1">
    <location>
        <begin position="22"/>
        <end position="133"/>
    </location>
</feature>